<sequence>MSNIAGKAYAMTVITPSPTSRTWINRLLFMVSRGAPGTLGGLLGLSLIHFARWVIVKRDQWPDLGNGPQNLNYDYMIFCSNFNGTWDQYIDAFSDGIPNGLNLFWYSAFRYPKSIPVTAFKNYIVHNQIDTNYYYNATPGSAQRDVKCALKVRAALADLAARHARETPEQFAESYARALTSTQGCLGEPGYGPVASLSTEAADVNRAAAFRREGV</sequence>
<accession>A0A1H3XJ86</accession>
<dbReference type="Proteomes" id="UP000198703">
    <property type="component" value="Unassembled WGS sequence"/>
</dbReference>
<dbReference type="EMBL" id="FNQM01000002">
    <property type="protein sequence ID" value="SDZ98682.1"/>
    <property type="molecule type" value="Genomic_DNA"/>
</dbReference>
<gene>
    <name evidence="1" type="ORF">SAMN05444370_102423</name>
</gene>
<dbReference type="RefSeq" id="WP_093249466.1">
    <property type="nucleotide sequence ID" value="NZ_FNQM01000002.1"/>
</dbReference>
<evidence type="ECO:0000313" key="2">
    <source>
        <dbReference type="Proteomes" id="UP000198703"/>
    </source>
</evidence>
<reference evidence="1 2" key="1">
    <citation type="submission" date="2016-10" db="EMBL/GenBank/DDBJ databases">
        <authorList>
            <person name="de Groot N.N."/>
        </authorList>
    </citation>
    <scope>NUCLEOTIDE SEQUENCE [LARGE SCALE GENOMIC DNA]</scope>
    <source>
        <strain evidence="1 2">DSM 15345</strain>
    </source>
</reference>
<organism evidence="1 2">
    <name type="scientific">Rubrimonas cliftonensis</name>
    <dbReference type="NCBI Taxonomy" id="89524"/>
    <lineage>
        <taxon>Bacteria</taxon>
        <taxon>Pseudomonadati</taxon>
        <taxon>Pseudomonadota</taxon>
        <taxon>Alphaproteobacteria</taxon>
        <taxon>Rhodobacterales</taxon>
        <taxon>Paracoccaceae</taxon>
        <taxon>Rubrimonas</taxon>
    </lineage>
</organism>
<name>A0A1H3XJ86_9RHOB</name>
<dbReference type="STRING" id="89524.SAMN05444370_102423"/>
<protein>
    <submittedName>
        <fullName evidence="1">Uncharacterized protein</fullName>
    </submittedName>
</protein>
<evidence type="ECO:0000313" key="1">
    <source>
        <dbReference type="EMBL" id="SDZ98682.1"/>
    </source>
</evidence>
<keyword evidence="2" id="KW-1185">Reference proteome</keyword>
<dbReference type="AlphaFoldDB" id="A0A1H3XJ86"/>
<dbReference type="OrthoDB" id="116741at2"/>
<proteinExistence type="predicted"/>